<protein>
    <submittedName>
        <fullName evidence="2">Uncharacterized protein</fullName>
    </submittedName>
</protein>
<keyword evidence="1" id="KW-1133">Transmembrane helix</keyword>
<sequence length="165" mass="18778">ITILILGIVIIIVKPVNFEASILSFLYYLVILSIFISVTSIILGLLSYAIKHVKLIFIIVSAISFFMVPITYIPNTNLNVVNHIMMLNPLYYFVNGSSQAIVFGTISMSNLPYHLYIIILIGIICVINYALVRHIAFDKYQNQSNQKNYSKKNKEKECLNVKLDK</sequence>
<name>A0A7Z8E1V2_STACP</name>
<evidence type="ECO:0000256" key="1">
    <source>
        <dbReference type="SAM" id="Phobius"/>
    </source>
</evidence>
<feature type="transmembrane region" description="Helical" evidence="1">
    <location>
        <begin position="55"/>
        <end position="73"/>
    </location>
</feature>
<evidence type="ECO:0000313" key="2">
    <source>
        <dbReference type="EMBL" id="TBW73795.1"/>
    </source>
</evidence>
<organism evidence="2 3">
    <name type="scientific">Staphylococcus capitis</name>
    <dbReference type="NCBI Taxonomy" id="29388"/>
    <lineage>
        <taxon>Bacteria</taxon>
        <taxon>Bacillati</taxon>
        <taxon>Bacillota</taxon>
        <taxon>Bacilli</taxon>
        <taxon>Bacillales</taxon>
        <taxon>Staphylococcaceae</taxon>
        <taxon>Staphylococcus</taxon>
    </lineage>
</organism>
<gene>
    <name evidence="2" type="ORF">EQ811_13915</name>
</gene>
<accession>A0A7Z8E1V2</accession>
<feature type="transmembrane region" description="Helical" evidence="1">
    <location>
        <begin position="25"/>
        <end position="48"/>
    </location>
</feature>
<keyword evidence="1" id="KW-0812">Transmembrane</keyword>
<evidence type="ECO:0000313" key="3">
    <source>
        <dbReference type="Proteomes" id="UP000291949"/>
    </source>
</evidence>
<reference evidence="2 3" key="1">
    <citation type="journal article" date="2019" name="Sci. Transl. Med.">
        <title>Quorum sensing between bacterial species on the skin protects against epidermal injury in atopic dermatitis.</title>
        <authorList>
            <person name="Williams M.R."/>
        </authorList>
    </citation>
    <scope>NUCLEOTIDE SEQUENCE [LARGE SCALE GENOMIC DNA]</scope>
    <source>
        <strain evidence="2 3">H8</strain>
    </source>
</reference>
<dbReference type="AlphaFoldDB" id="A0A7Z8E1V2"/>
<feature type="transmembrane region" description="Helical" evidence="1">
    <location>
        <begin position="113"/>
        <end position="132"/>
    </location>
</feature>
<comment type="caution">
    <text evidence="2">The sequence shown here is derived from an EMBL/GenBank/DDBJ whole genome shotgun (WGS) entry which is preliminary data.</text>
</comment>
<dbReference type="EMBL" id="SCHC01000269">
    <property type="protein sequence ID" value="TBW73795.1"/>
    <property type="molecule type" value="Genomic_DNA"/>
</dbReference>
<dbReference type="Proteomes" id="UP000291949">
    <property type="component" value="Unassembled WGS sequence"/>
</dbReference>
<keyword evidence="1" id="KW-0472">Membrane</keyword>
<proteinExistence type="predicted"/>
<feature type="non-terminal residue" evidence="2">
    <location>
        <position position="1"/>
    </location>
</feature>